<name>A0A8B7QDI8_HIPAR</name>
<dbReference type="PANTHER" id="PTHR48071">
    <property type="entry name" value="SRCR DOMAIN-CONTAINING PROTEIN"/>
    <property type="match status" value="1"/>
</dbReference>
<evidence type="ECO:0000313" key="7">
    <source>
        <dbReference type="Proteomes" id="UP000694851"/>
    </source>
</evidence>
<keyword evidence="2" id="KW-0325">Glycoprotein</keyword>
<dbReference type="Pfam" id="PF00530">
    <property type="entry name" value="SRCR"/>
    <property type="match status" value="1"/>
</dbReference>
<feature type="disulfide bond" evidence="3">
    <location>
        <begin position="277"/>
        <end position="341"/>
    </location>
</feature>
<keyword evidence="5" id="KW-1133">Transmembrane helix</keyword>
<evidence type="ECO:0000256" key="1">
    <source>
        <dbReference type="ARBA" id="ARBA00023157"/>
    </source>
</evidence>
<dbReference type="PROSITE" id="PS00420">
    <property type="entry name" value="SRCR_1"/>
    <property type="match status" value="1"/>
</dbReference>
<dbReference type="Pfam" id="PF03523">
    <property type="entry name" value="Macscav_rec"/>
    <property type="match status" value="1"/>
</dbReference>
<protein>
    <submittedName>
        <fullName evidence="8">Macrophage scavenger receptor types I and II</fullName>
    </submittedName>
</protein>
<dbReference type="PRINTS" id="PR01408">
    <property type="entry name" value="MACSCAVRCPTR"/>
</dbReference>
<dbReference type="InterPro" id="IPR003543">
    <property type="entry name" value="SR-AI/II"/>
</dbReference>
<dbReference type="GO" id="GO:0006898">
    <property type="term" value="P:receptor-mediated endocytosis"/>
    <property type="evidence" value="ECO:0007669"/>
    <property type="project" value="InterPro"/>
</dbReference>
<dbReference type="RefSeq" id="XP_019486571.1">
    <property type="nucleotide sequence ID" value="XM_019631026.1"/>
</dbReference>
<evidence type="ECO:0000256" key="5">
    <source>
        <dbReference type="SAM" id="Phobius"/>
    </source>
</evidence>
<proteinExistence type="predicted"/>
<sequence>MALWDTCSDQQEDIDSCSESVKFDARSMTALLPLNPKNGSTLDEKLKSFKAALIVLYILVFIIAIGIVTAELLKWETKNCAVGSIYANNLSQSLIEKENGNEDEIKFQAVTENLRKMEERLQYISDTQANLIDSENFQNFSEMTDQRFNDVLLQLSTLVSSVQEHRNAIDEIFKSLITLNTTLLPLQLSIETLNDKVRDNALKQREYRVLQGPPGPPGEKGDRGLTGEGGPRGIPGPIEPLLVFVTAPFKTVRLVGGSGPHEGRVEIFHDGQWGTVCDDHWELRGGLVICRSLGFQGVRNVHKRANFGQGTGPIWLDEVFCLGRESSIEECKINQWGARTCLHSEDAGVTCTF</sequence>
<dbReference type="GeneID" id="109375582"/>
<gene>
    <name evidence="8" type="primary">MSR1</name>
</gene>
<keyword evidence="5" id="KW-0812">Transmembrane</keyword>
<accession>A0A8B7QDI8</accession>
<feature type="domain" description="SRCR" evidence="6">
    <location>
        <begin position="252"/>
        <end position="352"/>
    </location>
</feature>
<dbReference type="GO" id="GO:0031638">
    <property type="term" value="P:zymogen activation"/>
    <property type="evidence" value="ECO:0007669"/>
    <property type="project" value="TreeGrafter"/>
</dbReference>
<dbReference type="InterPro" id="IPR036772">
    <property type="entry name" value="SRCR-like_dom_sf"/>
</dbReference>
<dbReference type="GO" id="GO:0005044">
    <property type="term" value="F:scavenger receptor activity"/>
    <property type="evidence" value="ECO:0007669"/>
    <property type="project" value="InterPro"/>
</dbReference>
<feature type="transmembrane region" description="Helical" evidence="5">
    <location>
        <begin position="51"/>
        <end position="70"/>
    </location>
</feature>
<keyword evidence="8" id="KW-0675">Receptor</keyword>
<dbReference type="PRINTS" id="PR00258">
    <property type="entry name" value="SPERACTRCPTR"/>
</dbReference>
<dbReference type="GO" id="GO:0005886">
    <property type="term" value="C:plasma membrane"/>
    <property type="evidence" value="ECO:0007669"/>
    <property type="project" value="TreeGrafter"/>
</dbReference>
<dbReference type="PROSITE" id="PS50287">
    <property type="entry name" value="SRCR_2"/>
    <property type="match status" value="1"/>
</dbReference>
<feature type="disulfide bond" evidence="3">
    <location>
        <begin position="290"/>
        <end position="351"/>
    </location>
</feature>
<dbReference type="SUPFAM" id="SSF56487">
    <property type="entry name" value="SRCR-like"/>
    <property type="match status" value="1"/>
</dbReference>
<dbReference type="PANTHER" id="PTHR48071:SF16">
    <property type="entry name" value="MACROPHAGE SCAVENGER RECEPTOR TYPES I AND II"/>
    <property type="match status" value="1"/>
</dbReference>
<evidence type="ECO:0000256" key="2">
    <source>
        <dbReference type="ARBA" id="ARBA00023180"/>
    </source>
</evidence>
<evidence type="ECO:0000256" key="3">
    <source>
        <dbReference type="PROSITE-ProRule" id="PRU00196"/>
    </source>
</evidence>
<dbReference type="GO" id="GO:0004252">
    <property type="term" value="F:serine-type endopeptidase activity"/>
    <property type="evidence" value="ECO:0007669"/>
    <property type="project" value="TreeGrafter"/>
</dbReference>
<dbReference type="AlphaFoldDB" id="A0A8B7QDI8"/>
<evidence type="ECO:0000313" key="8">
    <source>
        <dbReference type="RefSeq" id="XP_019486571.1"/>
    </source>
</evidence>
<feature type="region of interest" description="Disordered" evidence="4">
    <location>
        <begin position="209"/>
        <end position="232"/>
    </location>
</feature>
<dbReference type="CTD" id="4481"/>
<keyword evidence="5" id="KW-0472">Membrane</keyword>
<dbReference type="KEGG" id="hai:109375582"/>
<dbReference type="OrthoDB" id="536948at2759"/>
<reference evidence="8" key="1">
    <citation type="submission" date="2025-08" db="UniProtKB">
        <authorList>
            <consortium name="RefSeq"/>
        </authorList>
    </citation>
    <scope>IDENTIFICATION</scope>
    <source>
        <tissue evidence="8">Muscle</tissue>
    </source>
</reference>
<keyword evidence="1 3" id="KW-1015">Disulfide bond</keyword>
<organism evidence="7 8">
    <name type="scientific">Hipposideros armiger</name>
    <name type="common">Great Himalayan leaf-nosed bat</name>
    <dbReference type="NCBI Taxonomy" id="186990"/>
    <lineage>
        <taxon>Eukaryota</taxon>
        <taxon>Metazoa</taxon>
        <taxon>Chordata</taxon>
        <taxon>Craniata</taxon>
        <taxon>Vertebrata</taxon>
        <taxon>Euteleostomi</taxon>
        <taxon>Mammalia</taxon>
        <taxon>Eutheria</taxon>
        <taxon>Laurasiatheria</taxon>
        <taxon>Chiroptera</taxon>
        <taxon>Yinpterochiroptera</taxon>
        <taxon>Rhinolophoidea</taxon>
        <taxon>Hipposideridae</taxon>
        <taxon>Hipposideros</taxon>
    </lineage>
</organism>
<dbReference type="FunFam" id="3.10.250.10:FF:000011">
    <property type="entry name" value="Scavenger receptor class A member 5"/>
    <property type="match status" value="1"/>
</dbReference>
<keyword evidence="7" id="KW-1185">Reference proteome</keyword>
<dbReference type="InterPro" id="IPR001190">
    <property type="entry name" value="SRCR"/>
</dbReference>
<evidence type="ECO:0000256" key="4">
    <source>
        <dbReference type="SAM" id="MobiDB-lite"/>
    </source>
</evidence>
<evidence type="ECO:0000259" key="6">
    <source>
        <dbReference type="PROSITE" id="PS50287"/>
    </source>
</evidence>
<dbReference type="Proteomes" id="UP000694851">
    <property type="component" value="Unplaced"/>
</dbReference>
<feature type="disulfide bond" evidence="3">
    <location>
        <begin position="321"/>
        <end position="331"/>
    </location>
</feature>
<dbReference type="SMART" id="SM00202">
    <property type="entry name" value="SR"/>
    <property type="match status" value="1"/>
</dbReference>
<dbReference type="Gene3D" id="3.10.250.10">
    <property type="entry name" value="SRCR-like domain"/>
    <property type="match status" value="1"/>
</dbReference>